<dbReference type="UniPathway" id="UPA00904">
    <property type="reaction ID" value="UER00874"/>
</dbReference>
<dbReference type="InterPro" id="IPR037171">
    <property type="entry name" value="NagB/RpiA_transferase-like"/>
</dbReference>
<dbReference type="HOGENOM" id="CLU_016218_1_2_7"/>
<dbReference type="InterPro" id="IPR027363">
    <property type="entry name" value="M1Pi_N"/>
</dbReference>
<comment type="function">
    <text evidence="3">Catalyzes the interconversion of methylthioribose-1-phosphate (MTR-1-P) into methylthioribulose-1-phosphate (MTRu-1-P).</text>
</comment>
<dbReference type="eggNOG" id="COG0182">
    <property type="taxonomic scope" value="Bacteria"/>
</dbReference>
<dbReference type="SUPFAM" id="SSF100950">
    <property type="entry name" value="NagB/RpiA/CoA transferase-like"/>
    <property type="match status" value="1"/>
</dbReference>
<evidence type="ECO:0000256" key="1">
    <source>
        <dbReference type="ARBA" id="ARBA00022605"/>
    </source>
</evidence>
<gene>
    <name evidence="3" type="primary">mtnA</name>
    <name evidence="4" type="ordered locus">Desac_0703</name>
</gene>
<dbReference type="RefSeq" id="WP_013705696.1">
    <property type="nucleotide sequence ID" value="NC_015388.1"/>
</dbReference>
<keyword evidence="2 3" id="KW-0413">Isomerase</keyword>
<feature type="binding site" evidence="3">
    <location>
        <position position="93"/>
    </location>
    <ligand>
        <name>substrate</name>
    </ligand>
</feature>
<reference evidence="5" key="2">
    <citation type="submission" date="2011-03" db="EMBL/GenBank/DDBJ databases">
        <title>The complete genome of Desulfobacca acetoxidans DSM 11109.</title>
        <authorList>
            <consortium name="US DOE Joint Genome Institute (JGI-PGF)"/>
            <person name="Lucas S."/>
            <person name="Copeland A."/>
            <person name="Lapidus A."/>
            <person name="Bruce D."/>
            <person name="Goodwin L."/>
            <person name="Pitluck S."/>
            <person name="Peters L."/>
            <person name="Kyrpides N."/>
            <person name="Mavromatis K."/>
            <person name="Ivanova N."/>
            <person name="Ovchinnikova G."/>
            <person name="Teshima H."/>
            <person name="Detter J.C."/>
            <person name="Han C."/>
            <person name="Land M."/>
            <person name="Hauser L."/>
            <person name="Markowitz V."/>
            <person name="Cheng J.-F."/>
            <person name="Hugenholtz P."/>
            <person name="Woyke T."/>
            <person name="Wu D."/>
            <person name="Spring S."/>
            <person name="Schueler E."/>
            <person name="Brambilla E."/>
            <person name="Klenk H.-P."/>
            <person name="Eisen J.A."/>
        </authorList>
    </citation>
    <scope>NUCLEOTIDE SEQUENCE [LARGE SCALE GENOMIC DNA]</scope>
    <source>
        <strain evidence="5">ATCC 700848 / DSM 11109 / ASRB2</strain>
    </source>
</reference>
<evidence type="ECO:0000313" key="5">
    <source>
        <dbReference type="Proteomes" id="UP000000483"/>
    </source>
</evidence>
<dbReference type="FunFam" id="1.20.120.420:FF:000003">
    <property type="entry name" value="Methylthioribose-1-phosphate isomerase"/>
    <property type="match status" value="1"/>
</dbReference>
<name>F2NGH0_DESAR</name>
<keyword evidence="3" id="KW-0486">Methionine biosynthesis</keyword>
<dbReference type="AlphaFoldDB" id="F2NGH0"/>
<sequence>MTDIPGYDTIRWDNDQVVLIDQRRLPEEEIYLSCTDYREVVDAIRTLAIRGAPAIGVAAAMAAALGALRFPHTDIDGFRRHFRDVCQVIGTARPTAVNLTWALERMMSLVAANVHPDSSALKTRLVAEAKAILQEDIAINRQIGVLGQELIHDGDTVLTHCNAGGLATGGYGTAVGVIRAAWEAGKKIHVLVDETRPILQGARLTAWEMMKLGIPHTLITDNAAAALMANGKVNVIVVGADRIAANGDAANKIGTYGVAVVAQYHRIPFYVAAPRSTFDFTLSDGSQIPIEERDPEEVTHIRGRRIAPEGCRALNLAFDVTPHGLISGIITEKSVCRPPLPQSVSALRQA</sequence>
<dbReference type="STRING" id="880072.Desac_0703"/>
<dbReference type="EMBL" id="CP002629">
    <property type="protein sequence ID" value="AEB08583.1"/>
    <property type="molecule type" value="Genomic_DNA"/>
</dbReference>
<dbReference type="GO" id="GO:0046523">
    <property type="term" value="F:S-methyl-5-thioribose-1-phosphate isomerase activity"/>
    <property type="evidence" value="ECO:0007669"/>
    <property type="project" value="UniProtKB-UniRule"/>
</dbReference>
<dbReference type="PANTHER" id="PTHR43475:SF1">
    <property type="entry name" value="METHYLTHIORIBOSE-1-PHOSPHATE ISOMERASE"/>
    <property type="match status" value="1"/>
</dbReference>
<dbReference type="Proteomes" id="UP000000483">
    <property type="component" value="Chromosome"/>
</dbReference>
<keyword evidence="5" id="KW-1185">Reference proteome</keyword>
<evidence type="ECO:0000256" key="3">
    <source>
        <dbReference type="HAMAP-Rule" id="MF_01678"/>
    </source>
</evidence>
<dbReference type="KEGG" id="dao:Desac_0703"/>
<dbReference type="PANTHER" id="PTHR43475">
    <property type="entry name" value="METHYLTHIORIBOSE-1-PHOSPHATE ISOMERASE"/>
    <property type="match status" value="1"/>
</dbReference>
<feature type="site" description="Transition state stabilizer" evidence="3">
    <location>
        <position position="161"/>
    </location>
</feature>
<dbReference type="NCBIfam" id="TIGR00512">
    <property type="entry name" value="salvage_mtnA"/>
    <property type="match status" value="1"/>
</dbReference>
<feature type="binding site" evidence="3">
    <location>
        <begin position="50"/>
        <end position="52"/>
    </location>
    <ligand>
        <name>substrate</name>
    </ligand>
</feature>
<dbReference type="EC" id="5.3.1.23" evidence="3"/>
<comment type="catalytic activity">
    <reaction evidence="3">
        <text>5-(methylsulfanyl)-alpha-D-ribose 1-phosphate = 5-(methylsulfanyl)-D-ribulose 1-phosphate</text>
        <dbReference type="Rhea" id="RHEA:19989"/>
        <dbReference type="ChEBI" id="CHEBI:58533"/>
        <dbReference type="ChEBI" id="CHEBI:58548"/>
        <dbReference type="EC" id="5.3.1.23"/>
    </reaction>
</comment>
<comment type="similarity">
    <text evidence="3">Belongs to the EIF-2B alpha/beta/delta subunits family. MtnA subfamily.</text>
</comment>
<reference evidence="4 5" key="1">
    <citation type="journal article" date="2011" name="Stand. Genomic Sci.">
        <title>Complete genome sequence of the acetate-degrading sulfate reducer Desulfobacca acetoxidans type strain (ASRB2).</title>
        <authorList>
            <person name="Goker M."/>
            <person name="Teshima H."/>
            <person name="Lapidus A."/>
            <person name="Nolan M."/>
            <person name="Lucas S."/>
            <person name="Hammon N."/>
            <person name="Deshpande S."/>
            <person name="Cheng J.F."/>
            <person name="Tapia R."/>
            <person name="Han C."/>
            <person name="Goodwin L."/>
            <person name="Pitluck S."/>
            <person name="Huntemann M."/>
            <person name="Liolios K."/>
            <person name="Ivanova N."/>
            <person name="Pagani I."/>
            <person name="Mavromatis K."/>
            <person name="Ovchinikova G."/>
            <person name="Pati A."/>
            <person name="Chen A."/>
            <person name="Palaniappan K."/>
            <person name="Land M."/>
            <person name="Hauser L."/>
            <person name="Brambilla E.M."/>
            <person name="Rohde M."/>
            <person name="Spring S."/>
            <person name="Detter J.C."/>
            <person name="Woyke T."/>
            <person name="Bristow J."/>
            <person name="Eisen J.A."/>
            <person name="Markowitz V."/>
            <person name="Hugenholtz P."/>
            <person name="Kyrpides N.C."/>
            <person name="Klenk H.P."/>
        </authorList>
    </citation>
    <scope>NUCLEOTIDE SEQUENCE [LARGE SCALE GENOMIC DNA]</scope>
    <source>
        <strain evidence="5">ATCC 700848 / DSM 11109 / ASRB2</strain>
    </source>
</reference>
<dbReference type="InterPro" id="IPR005251">
    <property type="entry name" value="IF-M1Pi"/>
</dbReference>
<comment type="pathway">
    <text evidence="3">Amino-acid biosynthesis; L-methionine biosynthesis via salvage pathway; L-methionine from S-methyl-5-thio-alpha-D-ribose 1-phosphate: step 1/6.</text>
</comment>
<keyword evidence="1 3" id="KW-0028">Amino-acid biosynthesis</keyword>
<protein>
    <recommendedName>
        <fullName evidence="3">Methylthioribose-1-phosphate isomerase</fullName>
        <shortName evidence="3">M1Pi</shortName>
        <shortName evidence="3">MTR-1-P isomerase</shortName>
        <ecNumber evidence="3">5.3.1.23</ecNumber>
    </recommendedName>
    <alternativeName>
        <fullName evidence="3">S-methyl-5-thioribose-1-phosphate isomerase</fullName>
    </alternativeName>
</protein>
<dbReference type="InterPro" id="IPR042529">
    <property type="entry name" value="IF_2B-like_C"/>
</dbReference>
<dbReference type="InterPro" id="IPR011559">
    <property type="entry name" value="Initiation_fac_2B_a/b/d"/>
</dbReference>
<dbReference type="Gene3D" id="3.40.50.10470">
    <property type="entry name" value="Translation initiation factor eif-2b, domain 2"/>
    <property type="match status" value="1"/>
</dbReference>
<dbReference type="OrthoDB" id="9803436at2"/>
<dbReference type="InterPro" id="IPR000649">
    <property type="entry name" value="IF-2B-related"/>
</dbReference>
<dbReference type="Pfam" id="PF01008">
    <property type="entry name" value="IF-2B"/>
    <property type="match status" value="1"/>
</dbReference>
<proteinExistence type="inferred from homology"/>
<feature type="binding site" evidence="3">
    <location>
        <position position="200"/>
    </location>
    <ligand>
        <name>substrate</name>
    </ligand>
</feature>
<evidence type="ECO:0000313" key="4">
    <source>
        <dbReference type="EMBL" id="AEB08583.1"/>
    </source>
</evidence>
<dbReference type="HAMAP" id="MF_01678">
    <property type="entry name" value="Salvage_MtnA"/>
    <property type="match status" value="1"/>
</dbReference>
<organism evidence="4 5">
    <name type="scientific">Desulfobacca acetoxidans (strain ATCC 700848 / DSM 11109 / ASRB2)</name>
    <dbReference type="NCBI Taxonomy" id="880072"/>
    <lineage>
        <taxon>Bacteria</taxon>
        <taxon>Pseudomonadati</taxon>
        <taxon>Thermodesulfobacteriota</taxon>
        <taxon>Desulfobaccia</taxon>
        <taxon>Desulfobaccales</taxon>
        <taxon>Desulfobaccaceae</taxon>
        <taxon>Desulfobacca</taxon>
    </lineage>
</organism>
<dbReference type="GO" id="GO:0019509">
    <property type="term" value="P:L-methionine salvage from methylthioadenosine"/>
    <property type="evidence" value="ECO:0007669"/>
    <property type="project" value="UniProtKB-UniRule"/>
</dbReference>
<feature type="active site" description="Proton donor" evidence="3">
    <location>
        <position position="241"/>
    </location>
</feature>
<feature type="binding site" evidence="3">
    <location>
        <begin position="251"/>
        <end position="252"/>
    </location>
    <ligand>
        <name>substrate</name>
    </ligand>
</feature>
<dbReference type="NCBIfam" id="TIGR00524">
    <property type="entry name" value="eIF-2B_rel"/>
    <property type="match status" value="1"/>
</dbReference>
<dbReference type="NCBIfam" id="NF004326">
    <property type="entry name" value="PRK05720.1"/>
    <property type="match status" value="1"/>
</dbReference>
<dbReference type="Gene3D" id="1.20.120.420">
    <property type="entry name" value="translation initiation factor eif-2b, domain 1"/>
    <property type="match status" value="1"/>
</dbReference>
<evidence type="ECO:0000256" key="2">
    <source>
        <dbReference type="ARBA" id="ARBA00023235"/>
    </source>
</evidence>
<dbReference type="FunFam" id="3.40.50.10470:FF:000006">
    <property type="entry name" value="Methylthioribose-1-phosphate isomerase"/>
    <property type="match status" value="1"/>
</dbReference>
<accession>F2NGH0</accession>